<protein>
    <submittedName>
        <fullName evidence="1">Uncharacterized protein</fullName>
    </submittedName>
</protein>
<evidence type="ECO:0000313" key="1">
    <source>
        <dbReference type="EnsemblPlants" id="ORUFI06G08170.1"/>
    </source>
</evidence>
<dbReference type="Gramene" id="ORUFI06G08170.1">
    <property type="protein sequence ID" value="ORUFI06G08170.1"/>
    <property type="gene ID" value="ORUFI06G08170"/>
</dbReference>
<keyword evidence="2" id="KW-1185">Reference proteome</keyword>
<organism evidence="1 2">
    <name type="scientific">Oryza rufipogon</name>
    <name type="common">Brownbeard rice</name>
    <name type="synonym">Asian wild rice</name>
    <dbReference type="NCBI Taxonomy" id="4529"/>
    <lineage>
        <taxon>Eukaryota</taxon>
        <taxon>Viridiplantae</taxon>
        <taxon>Streptophyta</taxon>
        <taxon>Embryophyta</taxon>
        <taxon>Tracheophyta</taxon>
        <taxon>Spermatophyta</taxon>
        <taxon>Magnoliopsida</taxon>
        <taxon>Liliopsida</taxon>
        <taxon>Poales</taxon>
        <taxon>Poaceae</taxon>
        <taxon>BOP clade</taxon>
        <taxon>Oryzoideae</taxon>
        <taxon>Oryzeae</taxon>
        <taxon>Oryzinae</taxon>
        <taxon>Oryza</taxon>
    </lineage>
</organism>
<name>A0A0E0PVA2_ORYRU</name>
<dbReference type="PANTHER" id="PTHR34223">
    <property type="entry name" value="OS11G0201299 PROTEIN"/>
    <property type="match status" value="1"/>
</dbReference>
<dbReference type="AlphaFoldDB" id="A0A0E0PVA2"/>
<evidence type="ECO:0000313" key="2">
    <source>
        <dbReference type="Proteomes" id="UP000008022"/>
    </source>
</evidence>
<dbReference type="HOGENOM" id="CLU_081108_0_0_1"/>
<reference evidence="2" key="1">
    <citation type="submission" date="2013-06" db="EMBL/GenBank/DDBJ databases">
        <authorList>
            <person name="Zhao Q."/>
        </authorList>
    </citation>
    <scope>NUCLEOTIDE SEQUENCE</scope>
    <source>
        <strain evidence="2">cv. W1943</strain>
    </source>
</reference>
<reference evidence="1" key="2">
    <citation type="submission" date="2015-06" db="UniProtKB">
        <authorList>
            <consortium name="EnsemblPlants"/>
        </authorList>
    </citation>
    <scope>IDENTIFICATION</scope>
</reference>
<dbReference type="InterPro" id="IPR053197">
    <property type="entry name" value="F-box_SCFL_complex_component"/>
</dbReference>
<accession>A0A0E0PVA2</accession>
<dbReference type="EnsemblPlants" id="ORUFI06G08170.1">
    <property type="protein sequence ID" value="ORUFI06G08170.1"/>
    <property type="gene ID" value="ORUFI06G08170"/>
</dbReference>
<dbReference type="PANTHER" id="PTHR34223:SF117">
    <property type="entry name" value="OS06G0493266 PROTEIN"/>
    <property type="match status" value="1"/>
</dbReference>
<sequence>MHVMVRVYTRTFETVAMKPVRVAMPLLITKMTCVLSQMWRYIWKFMPNVVIMNESIEDSHISCYPESLRCFYQHLPSRVLNYFNHENYKANAWIFHALLVCNFKELKISIRFDDDLLNMANRIIISEHLRKLELDSLKLKTDKVSDLTVYIRICVPNLVSLSPLRFEGWTPLFESMPYLLSVAMIFKDAFMYSNCWDCGKEAREGSYAIGINKNGFLLLNHLSHTSHLSIAICHILLKTTSVSAIAVVAAMIAGAI</sequence>
<dbReference type="Proteomes" id="UP000008022">
    <property type="component" value="Unassembled WGS sequence"/>
</dbReference>
<proteinExistence type="predicted"/>